<dbReference type="PANTHER" id="PTHR35169:SF1">
    <property type="entry name" value="PROLYL 4-HYDROXYLASE ALPHA SUBUNIT FE(2+) 2OG DIOXYGENASE DOMAIN-CONTAINING PROTEIN"/>
    <property type="match status" value="1"/>
</dbReference>
<sequence>MYHAIRTSAGAHASSASPGPASPSSAHVTQLAAKRIATCARSPVAHWARPLVECLRLAPPPREAYQHRLGAFRRGVAAAAGVPLTAFAASISTSSSASAEDQRQQQEQQQPQQDEKKAPKRGQRQRSATAADISKTGAVLFIGFHPEELEAVRQNLPGMLPSSSSSPTPSSSAAAELPIVDVTYDMLPHTVRDVLLPSPADAAIGVDDSRSSSDSAPDTTTLQQQQQASLQDQQQPQQQPTLTSAVAAGRVVLLVGPTAHGLGAELNDWLAEWGVVPALIAAYQRKHEGMPLRSLVASLRDAHSRYYGLLQPVKVEPLALRQLLDDSSSSSGSSSSSKGCDGRCNCSCNGSSSSSSTGGSGSSNASASTSAGVTSAAEGDAVSPSDQTEASAAAALEQQQQHLSVLREVRVVLNAALDAGEVPSIHGHYRPDSGHLVVLDGLLSGAERSQLLAWLTAPAHCHQGPPPENKWEVACVDREGDKATWGLQPAMLAALRDDPPPPVVALQTRLAALYPEYDICHMPAAQISSDAPEPGAEGGAEGDEGTPLSSFVGNAVMAGDPCAWHVDADPTTVPPHSPWVHNFGYYHNRELGRPLFVSVLLYLNDSWSEDFHSETLFLDPETQLGLFVRPAPGRVVLFDQDVPHRISPPSSLAPGPRYSLVWKLVMVPRGEAAAGVGEQAGDGKQQGRGAEGAGKGACGGGCGAEGEGVGYQSICRPEWGEPVRIGSANRRTGVPAFQRKVGGR</sequence>
<dbReference type="PANTHER" id="PTHR35169">
    <property type="entry name" value="FE2OG DIOXYGENASE DOMAIN-CONTAINING PROTEIN"/>
    <property type="match status" value="1"/>
</dbReference>
<feature type="region of interest" description="Disordered" evidence="1">
    <location>
        <begin position="6"/>
        <end position="27"/>
    </location>
</feature>
<feature type="region of interest" description="Disordered" evidence="1">
    <location>
        <begin position="528"/>
        <end position="547"/>
    </location>
</feature>
<comment type="caution">
    <text evidence="2">The sequence shown here is derived from an EMBL/GenBank/DDBJ whole genome shotgun (WGS) entry which is preliminary data.</text>
</comment>
<evidence type="ECO:0008006" key="4">
    <source>
        <dbReference type="Google" id="ProtNLM"/>
    </source>
</evidence>
<feature type="region of interest" description="Disordered" evidence="1">
    <location>
        <begin position="351"/>
        <end position="395"/>
    </location>
</feature>
<evidence type="ECO:0000313" key="2">
    <source>
        <dbReference type="EMBL" id="GFR50258.1"/>
    </source>
</evidence>
<feature type="region of interest" description="Disordered" evidence="1">
    <location>
        <begin position="676"/>
        <end position="698"/>
    </location>
</feature>
<accession>A0AAD3E0Z2</accession>
<proteinExistence type="predicted"/>
<name>A0AAD3E0Z2_9CHLO</name>
<protein>
    <recommendedName>
        <fullName evidence="4">Fe2OG dioxygenase domain-containing protein</fullName>
    </recommendedName>
</protein>
<feature type="compositionally biased region" description="Gly residues" evidence="1">
    <location>
        <begin position="678"/>
        <end position="698"/>
    </location>
</feature>
<feature type="compositionally biased region" description="Low complexity" evidence="1">
    <location>
        <begin position="351"/>
        <end position="377"/>
    </location>
</feature>
<keyword evidence="3" id="KW-1185">Reference proteome</keyword>
<dbReference type="Gene3D" id="2.60.120.620">
    <property type="entry name" value="q2cbj1_9rhob like domain"/>
    <property type="match status" value="1"/>
</dbReference>
<evidence type="ECO:0000313" key="3">
    <source>
        <dbReference type="Proteomes" id="UP001054857"/>
    </source>
</evidence>
<feature type="region of interest" description="Disordered" evidence="1">
    <location>
        <begin position="724"/>
        <end position="744"/>
    </location>
</feature>
<feature type="region of interest" description="Disordered" evidence="1">
    <location>
        <begin position="93"/>
        <end position="130"/>
    </location>
</feature>
<feature type="region of interest" description="Disordered" evidence="1">
    <location>
        <begin position="202"/>
        <end position="241"/>
    </location>
</feature>
<feature type="compositionally biased region" description="Low complexity" evidence="1">
    <location>
        <begin position="93"/>
        <end position="112"/>
    </location>
</feature>
<dbReference type="EMBL" id="BMAR01000036">
    <property type="protein sequence ID" value="GFR50258.1"/>
    <property type="molecule type" value="Genomic_DNA"/>
</dbReference>
<feature type="compositionally biased region" description="Low complexity" evidence="1">
    <location>
        <begin position="8"/>
        <end position="27"/>
    </location>
</feature>
<organism evidence="2 3">
    <name type="scientific">Astrephomene gubernaculifera</name>
    <dbReference type="NCBI Taxonomy" id="47775"/>
    <lineage>
        <taxon>Eukaryota</taxon>
        <taxon>Viridiplantae</taxon>
        <taxon>Chlorophyta</taxon>
        <taxon>core chlorophytes</taxon>
        <taxon>Chlorophyceae</taxon>
        <taxon>CS clade</taxon>
        <taxon>Chlamydomonadales</taxon>
        <taxon>Astrephomenaceae</taxon>
        <taxon>Astrephomene</taxon>
    </lineage>
</organism>
<dbReference type="Proteomes" id="UP001054857">
    <property type="component" value="Unassembled WGS sequence"/>
</dbReference>
<feature type="compositionally biased region" description="Low complexity" evidence="1">
    <location>
        <begin position="212"/>
        <end position="241"/>
    </location>
</feature>
<dbReference type="AlphaFoldDB" id="A0AAD3E0Z2"/>
<evidence type="ECO:0000256" key="1">
    <source>
        <dbReference type="SAM" id="MobiDB-lite"/>
    </source>
</evidence>
<reference evidence="2 3" key="1">
    <citation type="journal article" date="2021" name="Sci. Rep.">
        <title>Genome sequencing of the multicellular alga Astrephomene provides insights into convergent evolution of germ-soma differentiation.</title>
        <authorList>
            <person name="Yamashita S."/>
            <person name="Yamamoto K."/>
            <person name="Matsuzaki R."/>
            <person name="Suzuki S."/>
            <person name="Yamaguchi H."/>
            <person name="Hirooka S."/>
            <person name="Minakuchi Y."/>
            <person name="Miyagishima S."/>
            <person name="Kawachi M."/>
            <person name="Toyoda A."/>
            <person name="Nozaki H."/>
        </authorList>
    </citation>
    <scope>NUCLEOTIDE SEQUENCE [LARGE SCALE GENOMIC DNA]</scope>
    <source>
        <strain evidence="2 3">NIES-4017</strain>
    </source>
</reference>
<gene>
    <name evidence="2" type="ORF">Agub_g12444</name>
</gene>